<feature type="chain" id="PRO_5001540643" evidence="2">
    <location>
        <begin position="17"/>
        <end position="75"/>
    </location>
</feature>
<dbReference type="EMBL" id="KK107762">
    <property type="protein sequence ID" value="EZA47883.1"/>
    <property type="molecule type" value="Genomic_DNA"/>
</dbReference>
<dbReference type="Proteomes" id="UP000053097">
    <property type="component" value="Unassembled WGS sequence"/>
</dbReference>
<name>A0A026VVR5_OOCBI</name>
<sequence>MIKLLLVTLFCVAVIAQSPAQDLMNAGTRFAEGAIRTGTNMMTSLAGGSGIVRRAAQHPPRGAPPMRPPGRPQNA</sequence>
<feature type="compositionally biased region" description="Pro residues" evidence="1">
    <location>
        <begin position="61"/>
        <end position="75"/>
    </location>
</feature>
<evidence type="ECO:0000313" key="4">
    <source>
        <dbReference type="Proteomes" id="UP000053097"/>
    </source>
</evidence>
<keyword evidence="2" id="KW-0732">Signal</keyword>
<protein>
    <submittedName>
        <fullName evidence="3">Uncharacterized protein</fullName>
    </submittedName>
</protein>
<keyword evidence="4" id="KW-1185">Reference proteome</keyword>
<reference evidence="3 4" key="1">
    <citation type="journal article" date="2014" name="Curr. Biol.">
        <title>The genome of the clonal raider ant Cerapachys biroi.</title>
        <authorList>
            <person name="Oxley P.R."/>
            <person name="Ji L."/>
            <person name="Fetter-Pruneda I."/>
            <person name="McKenzie S.K."/>
            <person name="Li C."/>
            <person name="Hu H."/>
            <person name="Zhang G."/>
            <person name="Kronauer D.J."/>
        </authorList>
    </citation>
    <scope>NUCLEOTIDE SEQUENCE [LARGE SCALE GENOMIC DNA]</scope>
</reference>
<dbReference type="AlphaFoldDB" id="A0A026VVR5"/>
<organism evidence="3 4">
    <name type="scientific">Ooceraea biroi</name>
    <name type="common">Clonal raider ant</name>
    <name type="synonym">Cerapachys biroi</name>
    <dbReference type="NCBI Taxonomy" id="2015173"/>
    <lineage>
        <taxon>Eukaryota</taxon>
        <taxon>Metazoa</taxon>
        <taxon>Ecdysozoa</taxon>
        <taxon>Arthropoda</taxon>
        <taxon>Hexapoda</taxon>
        <taxon>Insecta</taxon>
        <taxon>Pterygota</taxon>
        <taxon>Neoptera</taxon>
        <taxon>Endopterygota</taxon>
        <taxon>Hymenoptera</taxon>
        <taxon>Apocrita</taxon>
        <taxon>Aculeata</taxon>
        <taxon>Formicoidea</taxon>
        <taxon>Formicidae</taxon>
        <taxon>Dorylinae</taxon>
        <taxon>Ooceraea</taxon>
    </lineage>
</organism>
<proteinExistence type="predicted"/>
<feature type="region of interest" description="Disordered" evidence="1">
    <location>
        <begin position="52"/>
        <end position="75"/>
    </location>
</feature>
<gene>
    <name evidence="3" type="ORF">X777_15204</name>
</gene>
<evidence type="ECO:0000256" key="2">
    <source>
        <dbReference type="SAM" id="SignalP"/>
    </source>
</evidence>
<accession>A0A026VVR5</accession>
<evidence type="ECO:0000313" key="3">
    <source>
        <dbReference type="EMBL" id="EZA47883.1"/>
    </source>
</evidence>
<evidence type="ECO:0000256" key="1">
    <source>
        <dbReference type="SAM" id="MobiDB-lite"/>
    </source>
</evidence>
<feature type="signal peptide" evidence="2">
    <location>
        <begin position="1"/>
        <end position="16"/>
    </location>
</feature>